<comment type="caution">
    <text evidence="3">The sequence shown here is derived from an EMBL/GenBank/DDBJ whole genome shotgun (WGS) entry which is preliminary data.</text>
</comment>
<evidence type="ECO:0000313" key="3">
    <source>
        <dbReference type="EMBL" id="KAF3765021.1"/>
    </source>
</evidence>
<accession>A0A9P5CPC1</accession>
<protein>
    <recommendedName>
        <fullName evidence="5">DUF453-domain-containing protein</fullName>
    </recommendedName>
</protein>
<dbReference type="InterPro" id="IPR007400">
    <property type="entry name" value="PrpF-like"/>
</dbReference>
<dbReference type="OrthoDB" id="10267539at2759"/>
<reference evidence="3" key="1">
    <citation type="journal article" date="2020" name="Phytopathology">
        <title>Genome sequence of the chestnut blight fungus Cryphonectria parasitica EP155: A fundamental resource for an archetypical invasive plant pathogen.</title>
        <authorList>
            <person name="Crouch J.A."/>
            <person name="Dawe A."/>
            <person name="Aerts A."/>
            <person name="Barry K."/>
            <person name="Churchill A.C.L."/>
            <person name="Grimwood J."/>
            <person name="Hillman B."/>
            <person name="Milgroom M.G."/>
            <person name="Pangilinan J."/>
            <person name="Smith M."/>
            <person name="Salamov A."/>
            <person name="Schmutz J."/>
            <person name="Yadav J."/>
            <person name="Grigoriev I.V."/>
            <person name="Nuss D."/>
        </authorList>
    </citation>
    <scope>NUCLEOTIDE SEQUENCE</scope>
    <source>
        <strain evidence="3">EP155</strain>
    </source>
</reference>
<dbReference type="Gene3D" id="3.10.310.10">
    <property type="entry name" value="Diaminopimelate Epimerase, Chain A, domain 1"/>
    <property type="match status" value="2"/>
</dbReference>
<dbReference type="GO" id="GO:0016853">
    <property type="term" value="F:isomerase activity"/>
    <property type="evidence" value="ECO:0007669"/>
    <property type="project" value="UniProtKB-KW"/>
</dbReference>
<dbReference type="PANTHER" id="PTHR43709:SF2">
    <property type="entry name" value="DUF453 DOMAIN PROTEIN (AFU_ORTHOLOGUE AFUA_6G00360)"/>
    <property type="match status" value="1"/>
</dbReference>
<dbReference type="GeneID" id="63841883"/>
<evidence type="ECO:0000313" key="4">
    <source>
        <dbReference type="Proteomes" id="UP000803844"/>
    </source>
</evidence>
<dbReference type="RefSeq" id="XP_040775982.1">
    <property type="nucleotide sequence ID" value="XM_040924754.1"/>
</dbReference>
<proteinExistence type="inferred from homology"/>
<organism evidence="3 4">
    <name type="scientific">Cryphonectria parasitica (strain ATCC 38755 / EP155)</name>
    <dbReference type="NCBI Taxonomy" id="660469"/>
    <lineage>
        <taxon>Eukaryota</taxon>
        <taxon>Fungi</taxon>
        <taxon>Dikarya</taxon>
        <taxon>Ascomycota</taxon>
        <taxon>Pezizomycotina</taxon>
        <taxon>Sordariomycetes</taxon>
        <taxon>Sordariomycetidae</taxon>
        <taxon>Diaporthales</taxon>
        <taxon>Cryphonectriaceae</taxon>
        <taxon>Cryphonectria-Endothia species complex</taxon>
        <taxon>Cryphonectria</taxon>
    </lineage>
</organism>
<name>A0A9P5CPC1_CRYP1</name>
<gene>
    <name evidence="3" type="ORF">M406DRAFT_61969</name>
</gene>
<sequence length="399" mass="42404">MMRQNRLPAAYYRGGTSRAVIFRAQDLPPDKEKWPAIFHGVLGSPDAENGRQLDGMGGGISSLSKICVVGPSTVGERADVDYTFAAVGVRDSGVDYSSNCGNMSAAIGPFAVDSGMVTPQRARDHGNHDDNDHDGSQDVVVNIHNTNTGKIIRSTFPLVDDGGEAAASGDFAIDGVAGTAAPVRLDFLDPAGSRTGRLLPTGRAADTVEGSQATCIDVGNPCVFVKAEEVVGQKMPEEGDDDKKSFMPQDMEKDLDLMNLLDTIRRAAGVRMGLAGQPADVPESVPKIAMVWVPQFRRRDDGEMSPEEKEKKRGKSAGDICVRALSVGQPHRAVPVTVALSLAAAADIPGSVVQQCLDQVSHPTGLLKVDAKYDAGGKLESAAVYRTARRLMEGTIFWK</sequence>
<dbReference type="Proteomes" id="UP000803844">
    <property type="component" value="Unassembled WGS sequence"/>
</dbReference>
<keyword evidence="2" id="KW-0413">Isomerase</keyword>
<keyword evidence="4" id="KW-1185">Reference proteome</keyword>
<evidence type="ECO:0000256" key="1">
    <source>
        <dbReference type="ARBA" id="ARBA00007673"/>
    </source>
</evidence>
<evidence type="ECO:0000256" key="2">
    <source>
        <dbReference type="ARBA" id="ARBA00023235"/>
    </source>
</evidence>
<dbReference type="PANTHER" id="PTHR43709">
    <property type="entry name" value="ACONITATE ISOMERASE-RELATED"/>
    <property type="match status" value="1"/>
</dbReference>
<dbReference type="Pfam" id="PF04303">
    <property type="entry name" value="PrpF"/>
    <property type="match status" value="1"/>
</dbReference>
<dbReference type="EMBL" id="MU032348">
    <property type="protein sequence ID" value="KAF3765021.1"/>
    <property type="molecule type" value="Genomic_DNA"/>
</dbReference>
<evidence type="ECO:0008006" key="5">
    <source>
        <dbReference type="Google" id="ProtNLM"/>
    </source>
</evidence>
<comment type="similarity">
    <text evidence="1">Belongs to the PrpF family.</text>
</comment>
<dbReference type="SUPFAM" id="SSF54506">
    <property type="entry name" value="Diaminopimelate epimerase-like"/>
    <property type="match status" value="2"/>
</dbReference>
<dbReference type="AlphaFoldDB" id="A0A9P5CPC1"/>